<name>A0AAN9JY47_CANGL</name>
<feature type="compositionally biased region" description="Low complexity" evidence="1">
    <location>
        <begin position="22"/>
        <end position="51"/>
    </location>
</feature>
<evidence type="ECO:0000256" key="1">
    <source>
        <dbReference type="SAM" id="MobiDB-lite"/>
    </source>
</evidence>
<feature type="region of interest" description="Disordered" evidence="1">
    <location>
        <begin position="212"/>
        <end position="235"/>
    </location>
</feature>
<proteinExistence type="predicted"/>
<protein>
    <submittedName>
        <fullName evidence="2">Uncharacterized protein</fullName>
    </submittedName>
</protein>
<evidence type="ECO:0000313" key="2">
    <source>
        <dbReference type="EMBL" id="KAK7306286.1"/>
    </source>
</evidence>
<feature type="compositionally biased region" description="Polar residues" evidence="1">
    <location>
        <begin position="218"/>
        <end position="227"/>
    </location>
</feature>
<dbReference type="AlphaFoldDB" id="A0AAN9JY47"/>
<dbReference type="EMBL" id="JAYMYQ010000011">
    <property type="protein sequence ID" value="KAK7306286.1"/>
    <property type="molecule type" value="Genomic_DNA"/>
</dbReference>
<comment type="caution">
    <text evidence="2">The sequence shown here is derived from an EMBL/GenBank/DDBJ whole genome shotgun (WGS) entry which is preliminary data.</text>
</comment>
<sequence>MLLVENAPTSSTDLYTNLVPDPTTGPSTNPIPNPTTSSSSTIGSGPTIGSNPTTFPCPLADLGPVTCIDPSPRPTTGPNPSPSTDPGLGFSLTTGHGPGLIIGLDPGPATNPGLGPSTYPSLGPGLTTGHGPSDNPRPGPSIDCCPCPTTGLGSSAYVGPSPDSSTNPDPSPELGEERGYGSLVGNLSWVRGEALNIGWILGNGGKLQSSKKELKRSSVVSGRTSNGHPRLTYPPEKRLCITRNPHVQIKGLSGGGPAGSGELKLKKKPHPSLSVALDSRHPITSWRRTRRSILVLGILDCTTAVLHGLFNKMLLWPPFGAITDITDNSLYIYMYERSVSVDEVQNILTVTVITKNREKLRG</sequence>
<dbReference type="Proteomes" id="UP001367508">
    <property type="component" value="Unassembled WGS sequence"/>
</dbReference>
<keyword evidence="3" id="KW-1185">Reference proteome</keyword>
<gene>
    <name evidence="2" type="ORF">VNO77_44213</name>
</gene>
<accession>A0AAN9JY47</accession>
<evidence type="ECO:0000313" key="3">
    <source>
        <dbReference type="Proteomes" id="UP001367508"/>
    </source>
</evidence>
<feature type="region of interest" description="Disordered" evidence="1">
    <location>
        <begin position="1"/>
        <end position="179"/>
    </location>
</feature>
<reference evidence="2 3" key="1">
    <citation type="submission" date="2024-01" db="EMBL/GenBank/DDBJ databases">
        <title>The genomes of 5 underutilized Papilionoideae crops provide insights into root nodulation and disease resistanc.</title>
        <authorList>
            <person name="Jiang F."/>
        </authorList>
    </citation>
    <scope>NUCLEOTIDE SEQUENCE [LARGE SCALE GENOMIC DNA]</scope>
    <source>
        <strain evidence="2">LVBAO_FW01</strain>
        <tissue evidence="2">Leaves</tissue>
    </source>
</reference>
<feature type="compositionally biased region" description="Low complexity" evidence="1">
    <location>
        <begin position="99"/>
        <end position="108"/>
    </location>
</feature>
<organism evidence="2 3">
    <name type="scientific">Canavalia gladiata</name>
    <name type="common">Sword bean</name>
    <name type="synonym">Dolichos gladiatus</name>
    <dbReference type="NCBI Taxonomy" id="3824"/>
    <lineage>
        <taxon>Eukaryota</taxon>
        <taxon>Viridiplantae</taxon>
        <taxon>Streptophyta</taxon>
        <taxon>Embryophyta</taxon>
        <taxon>Tracheophyta</taxon>
        <taxon>Spermatophyta</taxon>
        <taxon>Magnoliopsida</taxon>
        <taxon>eudicotyledons</taxon>
        <taxon>Gunneridae</taxon>
        <taxon>Pentapetalae</taxon>
        <taxon>rosids</taxon>
        <taxon>fabids</taxon>
        <taxon>Fabales</taxon>
        <taxon>Fabaceae</taxon>
        <taxon>Papilionoideae</taxon>
        <taxon>50 kb inversion clade</taxon>
        <taxon>NPAAA clade</taxon>
        <taxon>indigoferoid/millettioid clade</taxon>
        <taxon>Phaseoleae</taxon>
        <taxon>Canavalia</taxon>
    </lineage>
</organism>
<feature type="compositionally biased region" description="Pro residues" evidence="1">
    <location>
        <begin position="71"/>
        <end position="83"/>
    </location>
</feature>